<dbReference type="NCBIfam" id="TIGR03083">
    <property type="entry name" value="maleylpyruvate isomerase family mycothiol-dependent enzyme"/>
    <property type="match status" value="1"/>
</dbReference>
<dbReference type="InterPro" id="IPR017519">
    <property type="entry name" value="CHP03085"/>
</dbReference>
<keyword evidence="2" id="KW-1185">Reference proteome</keyword>
<dbReference type="STRING" id="47866.GA0074694_3733"/>
<name>A0A1C6S2Q3_9ACTN</name>
<dbReference type="Proteomes" id="UP000198906">
    <property type="component" value="Unassembled WGS sequence"/>
</dbReference>
<protein>
    <submittedName>
        <fullName evidence="1">TIGR03085 family protein</fullName>
    </submittedName>
</protein>
<dbReference type="EMBL" id="FMHU01000002">
    <property type="protein sequence ID" value="SCL23747.1"/>
    <property type="molecule type" value="Genomic_DNA"/>
</dbReference>
<reference evidence="2" key="1">
    <citation type="submission" date="2016-06" db="EMBL/GenBank/DDBJ databases">
        <authorList>
            <person name="Varghese N."/>
        </authorList>
    </citation>
    <scope>NUCLEOTIDE SEQUENCE [LARGE SCALE GENOMIC DNA]</scope>
    <source>
        <strain evidence="2">DSM 46123</strain>
    </source>
</reference>
<dbReference type="NCBIfam" id="TIGR03085">
    <property type="entry name" value="TIGR03085 family metal-binding protein"/>
    <property type="match status" value="1"/>
</dbReference>
<organism evidence="1 2">
    <name type="scientific">Micromonospora inyonensis</name>
    <dbReference type="NCBI Taxonomy" id="47866"/>
    <lineage>
        <taxon>Bacteria</taxon>
        <taxon>Bacillati</taxon>
        <taxon>Actinomycetota</taxon>
        <taxon>Actinomycetes</taxon>
        <taxon>Micromonosporales</taxon>
        <taxon>Micromonosporaceae</taxon>
        <taxon>Micromonospora</taxon>
    </lineage>
</organism>
<evidence type="ECO:0000313" key="1">
    <source>
        <dbReference type="EMBL" id="SCL23747.1"/>
    </source>
</evidence>
<dbReference type="AlphaFoldDB" id="A0A1C6S2Q3"/>
<gene>
    <name evidence="1" type="ORF">GA0074694_3733</name>
</gene>
<evidence type="ECO:0000313" key="2">
    <source>
        <dbReference type="Proteomes" id="UP000198906"/>
    </source>
</evidence>
<sequence length="230" mass="25478">MWHECAAPCRVVRRGAAYHRGMSRYARSERQALADLMLALGPDAPTLNEGWVARDLAAHLVVRERRPDAAGGILLPPLRGYAERMRLRIAARPWAELVAQVRQPPVWSPLSNPLTDELVNTMEFFIHHEDVRRADPGWQPRDLPVGLHAALWKRVAPMARFALRRFPASLLVQAPGHGEVRCGRGGEALRLVGAPGELTLFLSGRQRAARVQLDGPAATADRLRTAKLGL</sequence>
<dbReference type="InterPro" id="IPR017517">
    <property type="entry name" value="Maleyloyr_isom"/>
</dbReference>
<proteinExistence type="predicted"/>
<accession>A0A1C6S2Q3</accession>